<gene>
    <name evidence="3" type="ORF">SAMN05428998_11674</name>
</gene>
<keyword evidence="1" id="KW-0489">Methyltransferase</keyword>
<evidence type="ECO:0000256" key="1">
    <source>
        <dbReference type="ARBA" id="ARBA00022603"/>
    </source>
</evidence>
<sequence>MSSPLLALLAARIRAQGPLSLAEYMAVALGHPRHGYYATRDPLARDFTTAPEISQMFGELLGLWLVERWQALGSPPAVRLVELGPGRGTLMADLLRAARLVPGFLTAAELHLVETSPVLRERQRQALAGQAVQWQERFEQVPDGPLLLVANELFDALPIRQFQRTARGWAERQIGLSADGGGLAWGLGPELPEAALPGLPAAGPGEIAEVSPAGQRLAASIGERLARQGGAALILDYGYAPSQAGDTLQALRGARPADPLDAPGEADLTAHVDFAALAAAAGAAGARAWGPVGQGAFLEALGIRERAAILQRGADEGRRAEIAAALARLTAPKQMGHLFKALALTGPDAPAPAGFPVGG</sequence>
<dbReference type="PANTHER" id="PTHR12049">
    <property type="entry name" value="PROTEIN ARGININE METHYLTRANSFERASE NDUFAF7, MITOCHONDRIAL"/>
    <property type="match status" value="1"/>
</dbReference>
<dbReference type="AlphaFoldDB" id="A0A1Y6C532"/>
<keyword evidence="2" id="KW-0808">Transferase</keyword>
<organism evidence="3 4">
    <name type="scientific">Tistlia consotensis USBA 355</name>
    <dbReference type="NCBI Taxonomy" id="560819"/>
    <lineage>
        <taxon>Bacteria</taxon>
        <taxon>Pseudomonadati</taxon>
        <taxon>Pseudomonadota</taxon>
        <taxon>Alphaproteobacteria</taxon>
        <taxon>Rhodospirillales</taxon>
        <taxon>Rhodovibrionaceae</taxon>
        <taxon>Tistlia</taxon>
    </lineage>
</organism>
<dbReference type="InterPro" id="IPR003788">
    <property type="entry name" value="NDUFAF7"/>
</dbReference>
<reference evidence="3 4" key="1">
    <citation type="submission" date="2017-04" db="EMBL/GenBank/DDBJ databases">
        <authorList>
            <person name="Afonso C.L."/>
            <person name="Miller P.J."/>
            <person name="Scott M.A."/>
            <person name="Spackman E."/>
            <person name="Goraichik I."/>
            <person name="Dimitrov K.M."/>
            <person name="Suarez D.L."/>
            <person name="Swayne D.E."/>
        </authorList>
    </citation>
    <scope>NUCLEOTIDE SEQUENCE [LARGE SCALE GENOMIC DNA]</scope>
    <source>
        <strain evidence="3 4">USBA 355</strain>
    </source>
</reference>
<dbReference type="GO" id="GO:0035243">
    <property type="term" value="F:protein-arginine omega-N symmetric methyltransferase activity"/>
    <property type="evidence" value="ECO:0007669"/>
    <property type="project" value="TreeGrafter"/>
</dbReference>
<proteinExistence type="predicted"/>
<evidence type="ECO:0000313" key="3">
    <source>
        <dbReference type="EMBL" id="SMF46181.1"/>
    </source>
</evidence>
<protein>
    <submittedName>
        <fullName evidence="3">NADH dehydrogenase [ubiquinone] 1 alpha subcomplex assembly factor 7</fullName>
    </submittedName>
</protein>
<evidence type="ECO:0000313" key="4">
    <source>
        <dbReference type="Proteomes" id="UP000192917"/>
    </source>
</evidence>
<dbReference type="STRING" id="560819.SAMN05428998_11674"/>
<dbReference type="Pfam" id="PF02636">
    <property type="entry name" value="Methyltransf_28"/>
    <property type="match status" value="1"/>
</dbReference>
<dbReference type="Proteomes" id="UP000192917">
    <property type="component" value="Unassembled WGS sequence"/>
</dbReference>
<dbReference type="SUPFAM" id="SSF53335">
    <property type="entry name" value="S-adenosyl-L-methionine-dependent methyltransferases"/>
    <property type="match status" value="1"/>
</dbReference>
<dbReference type="InterPro" id="IPR029063">
    <property type="entry name" value="SAM-dependent_MTases_sf"/>
</dbReference>
<accession>A0A1Y6C532</accession>
<dbReference type="EMBL" id="FWZX01000016">
    <property type="protein sequence ID" value="SMF46181.1"/>
    <property type="molecule type" value="Genomic_DNA"/>
</dbReference>
<dbReference type="PANTHER" id="PTHR12049:SF7">
    <property type="entry name" value="PROTEIN ARGININE METHYLTRANSFERASE NDUFAF7, MITOCHONDRIAL"/>
    <property type="match status" value="1"/>
</dbReference>
<name>A0A1Y6C532_9PROT</name>
<dbReference type="InterPro" id="IPR038375">
    <property type="entry name" value="NDUFAF7_sf"/>
</dbReference>
<evidence type="ECO:0000256" key="2">
    <source>
        <dbReference type="ARBA" id="ARBA00022679"/>
    </source>
</evidence>
<dbReference type="RefSeq" id="WP_085124171.1">
    <property type="nucleotide sequence ID" value="NZ_FWZX01000016.1"/>
</dbReference>
<dbReference type="GO" id="GO:0032259">
    <property type="term" value="P:methylation"/>
    <property type="evidence" value="ECO:0007669"/>
    <property type="project" value="UniProtKB-KW"/>
</dbReference>
<keyword evidence="3" id="KW-0830">Ubiquinone</keyword>
<dbReference type="Gene3D" id="3.40.50.12710">
    <property type="match status" value="1"/>
</dbReference>
<keyword evidence="4" id="KW-1185">Reference proteome</keyword>